<dbReference type="PANTHER" id="PTHR14969:SF13">
    <property type="entry name" value="AT30094P"/>
    <property type="match status" value="1"/>
</dbReference>
<dbReference type="Gene3D" id="1.20.144.10">
    <property type="entry name" value="Phosphatidic acid phosphatase type 2/haloperoxidase"/>
    <property type="match status" value="2"/>
</dbReference>
<feature type="transmembrane region" description="Helical" evidence="1">
    <location>
        <begin position="80"/>
        <end position="101"/>
    </location>
</feature>
<comment type="caution">
    <text evidence="3">The sequence shown here is derived from an EMBL/GenBank/DDBJ whole genome shotgun (WGS) entry which is preliminary data.</text>
</comment>
<dbReference type="Pfam" id="PF01569">
    <property type="entry name" value="PAP2"/>
    <property type="match status" value="1"/>
</dbReference>
<evidence type="ECO:0000313" key="3">
    <source>
        <dbReference type="EMBL" id="KKS94877.1"/>
    </source>
</evidence>
<organism evidence="3 4">
    <name type="scientific">Candidatus Collierbacteria bacterium GW2011_GWC2_43_12</name>
    <dbReference type="NCBI Taxonomy" id="1618390"/>
    <lineage>
        <taxon>Bacteria</taxon>
        <taxon>Candidatus Collieribacteriota</taxon>
    </lineage>
</organism>
<gene>
    <name evidence="3" type="ORF">UV68_C0001G0018</name>
</gene>
<feature type="transmembrane region" description="Helical" evidence="1">
    <location>
        <begin position="121"/>
        <end position="142"/>
    </location>
</feature>
<dbReference type="SMART" id="SM00014">
    <property type="entry name" value="acidPPc"/>
    <property type="match status" value="1"/>
</dbReference>
<evidence type="ECO:0000313" key="4">
    <source>
        <dbReference type="Proteomes" id="UP000033980"/>
    </source>
</evidence>
<dbReference type="EMBL" id="LCFK01000001">
    <property type="protein sequence ID" value="KKS94877.1"/>
    <property type="molecule type" value="Genomic_DNA"/>
</dbReference>
<feature type="transmembrane region" description="Helical" evidence="1">
    <location>
        <begin position="149"/>
        <end position="168"/>
    </location>
</feature>
<sequence>MKAKIFIMLVLLFFLLSLIVFTTPVSQIDISFSRFAQSFASRPLRLFMNFVSILGNSPYVEVLILVSSSLFLLGGKKNEALAMFTFPALGAAIGSIIKNIVGRDRPGSETVNVFYSLGDMSYPSMHVLIFTIFFGFIAYYSLTSVKHPLIKILMIAFSVVFILSISFSRVYLGVHWLSDTIGGYLLGGIVLYLFIHTVRKLNSYHHAQR</sequence>
<keyword evidence="1" id="KW-0812">Transmembrane</keyword>
<evidence type="ECO:0000256" key="1">
    <source>
        <dbReference type="SAM" id="Phobius"/>
    </source>
</evidence>
<dbReference type="InterPro" id="IPR036938">
    <property type="entry name" value="PAP2/HPO_sf"/>
</dbReference>
<dbReference type="Proteomes" id="UP000033980">
    <property type="component" value="Unassembled WGS sequence"/>
</dbReference>
<name>A0A0G1DB24_9BACT</name>
<feature type="transmembrane region" description="Helical" evidence="1">
    <location>
        <begin position="174"/>
        <end position="195"/>
    </location>
</feature>
<dbReference type="InterPro" id="IPR000326">
    <property type="entry name" value="PAP2/HPO"/>
</dbReference>
<keyword evidence="1" id="KW-0472">Membrane</keyword>
<dbReference type="PATRIC" id="fig|1618390.3.peg.18"/>
<feature type="transmembrane region" description="Helical" evidence="1">
    <location>
        <begin position="51"/>
        <end position="73"/>
    </location>
</feature>
<reference evidence="3 4" key="1">
    <citation type="journal article" date="2015" name="Nature">
        <title>rRNA introns, odd ribosomes, and small enigmatic genomes across a large radiation of phyla.</title>
        <authorList>
            <person name="Brown C.T."/>
            <person name="Hug L.A."/>
            <person name="Thomas B.C."/>
            <person name="Sharon I."/>
            <person name="Castelle C.J."/>
            <person name="Singh A."/>
            <person name="Wilkins M.J."/>
            <person name="Williams K.H."/>
            <person name="Banfield J.F."/>
        </authorList>
    </citation>
    <scope>NUCLEOTIDE SEQUENCE [LARGE SCALE GENOMIC DNA]</scope>
</reference>
<proteinExistence type="predicted"/>
<accession>A0A0G1DB24</accession>
<dbReference type="AlphaFoldDB" id="A0A0G1DB24"/>
<evidence type="ECO:0000259" key="2">
    <source>
        <dbReference type="SMART" id="SM00014"/>
    </source>
</evidence>
<dbReference type="PANTHER" id="PTHR14969">
    <property type="entry name" value="SPHINGOSINE-1-PHOSPHATE PHOSPHOHYDROLASE"/>
    <property type="match status" value="1"/>
</dbReference>
<feature type="domain" description="Phosphatidic acid phosphatase type 2/haloperoxidase" evidence="2">
    <location>
        <begin position="79"/>
        <end position="195"/>
    </location>
</feature>
<protein>
    <submittedName>
        <fullName evidence="3">Membrane-associated phospholipid phosphatase</fullName>
    </submittedName>
</protein>
<dbReference type="CDD" id="cd03392">
    <property type="entry name" value="PAP2_like_2"/>
    <property type="match status" value="1"/>
</dbReference>
<dbReference type="SUPFAM" id="SSF48317">
    <property type="entry name" value="Acid phosphatase/Vanadium-dependent haloperoxidase"/>
    <property type="match status" value="1"/>
</dbReference>
<keyword evidence="1" id="KW-1133">Transmembrane helix</keyword>